<feature type="signal peptide" evidence="1">
    <location>
        <begin position="1"/>
        <end position="22"/>
    </location>
</feature>
<name>A0A479ZZX3_9CYAN</name>
<keyword evidence="3" id="KW-1185">Reference proteome</keyword>
<dbReference type="EMBL" id="BJCE01000064">
    <property type="protein sequence ID" value="GCL37136.1"/>
    <property type="molecule type" value="Genomic_DNA"/>
</dbReference>
<organism evidence="2 3">
    <name type="scientific">Sphaerospermopsis reniformis</name>
    <dbReference type="NCBI Taxonomy" id="531300"/>
    <lineage>
        <taxon>Bacteria</taxon>
        <taxon>Bacillati</taxon>
        <taxon>Cyanobacteriota</taxon>
        <taxon>Cyanophyceae</taxon>
        <taxon>Nostocales</taxon>
        <taxon>Aphanizomenonaceae</taxon>
        <taxon>Sphaerospermopsis</taxon>
    </lineage>
</organism>
<sequence>MYLNLIKVVAATILLNGITACTTPTQNQISADNSRITENKPIVDSNKSAQNRPNNKTATISVEGEKTNISLKLYQEKNIFSTYFPQEDFLVQNKDINKVREVKFTANFGGVKNENAYIKFVFPDDLKALEEVKNFINSKDGIIVSNKWQIVNRSSTVTYPWAKEKITFSKGQEIFGNIYIGEEKGKVFYAITHYPAEYGDGFEPRADLILSNLEIGG</sequence>
<proteinExistence type="predicted"/>
<evidence type="ECO:0000313" key="2">
    <source>
        <dbReference type="EMBL" id="GCL37136.1"/>
    </source>
</evidence>
<dbReference type="RefSeq" id="WP_137667428.1">
    <property type="nucleotide sequence ID" value="NZ_BJCE01000064.1"/>
</dbReference>
<dbReference type="Proteomes" id="UP000300142">
    <property type="component" value="Unassembled WGS sequence"/>
</dbReference>
<protein>
    <recommendedName>
        <fullName evidence="4">Lipoprotein</fullName>
    </recommendedName>
</protein>
<evidence type="ECO:0000313" key="3">
    <source>
        <dbReference type="Proteomes" id="UP000300142"/>
    </source>
</evidence>
<keyword evidence="1" id="KW-0732">Signal</keyword>
<dbReference type="AlphaFoldDB" id="A0A479ZZX3"/>
<accession>A0A479ZZX3</accession>
<evidence type="ECO:0008006" key="4">
    <source>
        <dbReference type="Google" id="ProtNLM"/>
    </source>
</evidence>
<feature type="chain" id="PRO_5019789276" description="Lipoprotein" evidence="1">
    <location>
        <begin position="23"/>
        <end position="217"/>
    </location>
</feature>
<comment type="caution">
    <text evidence="2">The sequence shown here is derived from an EMBL/GenBank/DDBJ whole genome shotgun (WGS) entry which is preliminary data.</text>
</comment>
<evidence type="ECO:0000256" key="1">
    <source>
        <dbReference type="SAM" id="SignalP"/>
    </source>
</evidence>
<gene>
    <name evidence="2" type="ORF">SR1949_22430</name>
</gene>
<reference evidence="3" key="1">
    <citation type="submission" date="2019-02" db="EMBL/GenBank/DDBJ databases">
        <title>Draft genome sequence of Sphaerospermopsis reniformis NIES-1949.</title>
        <authorList>
            <person name="Yamaguchi H."/>
            <person name="Suzuki S."/>
            <person name="Kawachi M."/>
        </authorList>
    </citation>
    <scope>NUCLEOTIDE SEQUENCE [LARGE SCALE GENOMIC DNA]</scope>
    <source>
        <strain evidence="3">NIES-1949</strain>
    </source>
</reference>
<dbReference type="PROSITE" id="PS51257">
    <property type="entry name" value="PROKAR_LIPOPROTEIN"/>
    <property type="match status" value="1"/>
</dbReference>